<dbReference type="Proteomes" id="UP000244224">
    <property type="component" value="Unassembled WGS sequence"/>
</dbReference>
<gene>
    <name evidence="1" type="ORF">C8N34_102182</name>
</gene>
<dbReference type="AlphaFoldDB" id="A0A2T6B8M2"/>
<organism evidence="1 2">
    <name type="scientific">Gemmobacter caeni</name>
    <dbReference type="NCBI Taxonomy" id="589035"/>
    <lineage>
        <taxon>Bacteria</taxon>
        <taxon>Pseudomonadati</taxon>
        <taxon>Pseudomonadota</taxon>
        <taxon>Alphaproteobacteria</taxon>
        <taxon>Rhodobacterales</taxon>
        <taxon>Paracoccaceae</taxon>
        <taxon>Gemmobacter</taxon>
    </lineage>
</organism>
<protein>
    <submittedName>
        <fullName evidence="1">Bifunctional non-homologous end joining protein LigD</fullName>
    </submittedName>
</protein>
<reference evidence="1 2" key="1">
    <citation type="submission" date="2018-04" db="EMBL/GenBank/DDBJ databases">
        <title>Genomic Encyclopedia of Archaeal and Bacterial Type Strains, Phase II (KMG-II): from individual species to whole genera.</title>
        <authorList>
            <person name="Goeker M."/>
        </authorList>
    </citation>
    <scope>NUCLEOTIDE SEQUENCE [LARGE SCALE GENOMIC DNA]</scope>
    <source>
        <strain evidence="1 2">DSM 21823</strain>
    </source>
</reference>
<sequence>MSEPKSAHLFFREGSSDKVYNVHLAQGPTGWDVRFQNGRRGKALRDGVKLEGSDYASALREFEKVVSAKIKGGYTEQESGVAFSSSELAGQVTGFRPQLLNEVTEAEALALGPDWLVQEKHDGERRGALFEDGAAVYANRRGLAVGVQAPIDAAFRRLAEVVGPLTLDAEDMGDHLVIFDVTRHFMIGPEAPFRERAAVLAHLDKTIQNIGLFDQLRVDVPTPLPDFIRLGAHGSFRRAGAEGFVLRHADSVYTPGRPSSGGEALKVKFWAEATCRVTPGRDGKASIGLELQDGIEGPWVPVGNVTVPPNQPMPAPGALVEVRYLYAEPGGALFQPVLKGVRTDLTEQAAQLVQLKYRGQGEQGTEGPDGP</sequence>
<comment type="caution">
    <text evidence="1">The sequence shown here is derived from an EMBL/GenBank/DDBJ whole genome shotgun (WGS) entry which is preliminary data.</text>
</comment>
<evidence type="ECO:0000313" key="1">
    <source>
        <dbReference type="EMBL" id="PTX52403.1"/>
    </source>
</evidence>
<dbReference type="SUPFAM" id="SSF56091">
    <property type="entry name" value="DNA ligase/mRNA capping enzyme, catalytic domain"/>
    <property type="match status" value="1"/>
</dbReference>
<proteinExistence type="predicted"/>
<dbReference type="OrthoDB" id="435394at2"/>
<keyword evidence="2" id="KW-1185">Reference proteome</keyword>
<name>A0A2T6B8M2_9RHOB</name>
<accession>A0A2T6B8M2</accession>
<dbReference type="RefSeq" id="WP_108127815.1">
    <property type="nucleotide sequence ID" value="NZ_QBKP01000002.1"/>
</dbReference>
<dbReference type="Gene3D" id="2.20.140.10">
    <property type="entry name" value="WGR domain"/>
    <property type="match status" value="1"/>
</dbReference>
<evidence type="ECO:0000313" key="2">
    <source>
        <dbReference type="Proteomes" id="UP000244224"/>
    </source>
</evidence>
<dbReference type="EMBL" id="QBKP01000002">
    <property type="protein sequence ID" value="PTX52403.1"/>
    <property type="molecule type" value="Genomic_DNA"/>
</dbReference>